<protein>
    <recommendedName>
        <fullName evidence="2">PDZ domain-containing protein</fullName>
    </recommendedName>
</protein>
<dbReference type="OrthoDB" id="60852at2759"/>
<dbReference type="GeneID" id="20086568"/>
<dbReference type="STRING" id="157072.A0A024TUB8"/>
<evidence type="ECO:0000313" key="1">
    <source>
        <dbReference type="EMBL" id="ETV97623.1"/>
    </source>
</evidence>
<sequence length="275" mass="30193">MFEICLKLTEGQLSIQVDQMSAGTRTVAVEPKDEGAFVEVVYSELYRSIGLGLRVERATESGIGALLVSSTLQAPPGVRALPPYQYRLWTIGSMNVSGAMFKDIEGRINLLGAAFPITVTFKRVEKVFTLDYSVFSPKLNLKIIQSPAPPSTALTGPSSICKIVEYIRPFLFHGDVPSLNSGYHVLTSINDKSLDSLQYQEVVDCIRNATFPLRIVVTLQPNVEALSKARADADMHDRIQIDACRAKFLTCNCAHCATVRVLLGNASVYTDQVYP</sequence>
<accession>A0A024TUB8</accession>
<organism evidence="1">
    <name type="scientific">Aphanomyces invadans</name>
    <dbReference type="NCBI Taxonomy" id="157072"/>
    <lineage>
        <taxon>Eukaryota</taxon>
        <taxon>Sar</taxon>
        <taxon>Stramenopiles</taxon>
        <taxon>Oomycota</taxon>
        <taxon>Saprolegniomycetes</taxon>
        <taxon>Saprolegniales</taxon>
        <taxon>Verrucalvaceae</taxon>
        <taxon>Aphanomyces</taxon>
    </lineage>
</organism>
<dbReference type="VEuPathDB" id="FungiDB:H310_09518"/>
<evidence type="ECO:0008006" key="2">
    <source>
        <dbReference type="Google" id="ProtNLM"/>
    </source>
</evidence>
<reference evidence="1" key="1">
    <citation type="submission" date="2013-12" db="EMBL/GenBank/DDBJ databases">
        <title>The Genome Sequence of Aphanomyces invadans NJM9701.</title>
        <authorList>
            <consortium name="The Broad Institute Genomics Platform"/>
            <person name="Russ C."/>
            <person name="Tyler B."/>
            <person name="van West P."/>
            <person name="Dieguez-Uribeondo J."/>
            <person name="Young S.K."/>
            <person name="Zeng Q."/>
            <person name="Gargeya S."/>
            <person name="Fitzgerald M."/>
            <person name="Abouelleil A."/>
            <person name="Alvarado L."/>
            <person name="Chapman S.B."/>
            <person name="Gainer-Dewar J."/>
            <person name="Goldberg J."/>
            <person name="Griggs A."/>
            <person name="Gujja S."/>
            <person name="Hansen M."/>
            <person name="Howarth C."/>
            <person name="Imamovic A."/>
            <person name="Ireland A."/>
            <person name="Larimer J."/>
            <person name="McCowan C."/>
            <person name="Murphy C."/>
            <person name="Pearson M."/>
            <person name="Poon T.W."/>
            <person name="Priest M."/>
            <person name="Roberts A."/>
            <person name="Saif S."/>
            <person name="Shea T."/>
            <person name="Sykes S."/>
            <person name="Wortman J."/>
            <person name="Nusbaum C."/>
            <person name="Birren B."/>
        </authorList>
    </citation>
    <scope>NUCLEOTIDE SEQUENCE [LARGE SCALE GENOMIC DNA]</scope>
    <source>
        <strain evidence="1">NJM9701</strain>
    </source>
</reference>
<dbReference type="RefSeq" id="XP_008873832.1">
    <property type="nucleotide sequence ID" value="XM_008875610.1"/>
</dbReference>
<gene>
    <name evidence="1" type="ORF">H310_09518</name>
</gene>
<name>A0A024TUB8_9STRA</name>
<dbReference type="AlphaFoldDB" id="A0A024TUB8"/>
<dbReference type="EMBL" id="KI913972">
    <property type="protein sequence ID" value="ETV97623.1"/>
    <property type="molecule type" value="Genomic_DNA"/>
</dbReference>
<proteinExistence type="predicted"/>